<evidence type="ECO:0000313" key="4">
    <source>
        <dbReference type="Proteomes" id="UP000598174"/>
    </source>
</evidence>
<dbReference type="PANTHER" id="PTHR21340">
    <property type="entry name" value="DIADENOSINE 5,5-P1,P4-TETRAPHOSPHATE PYROPHOSPHOHYDROLASE MUTT"/>
    <property type="match status" value="1"/>
</dbReference>
<dbReference type="SUPFAM" id="SSF55811">
    <property type="entry name" value="Nudix"/>
    <property type="match status" value="1"/>
</dbReference>
<dbReference type="InterPro" id="IPR029033">
    <property type="entry name" value="His_PPase_superfam"/>
</dbReference>
<dbReference type="Pfam" id="PF00300">
    <property type="entry name" value="His_Phos_1"/>
    <property type="match status" value="1"/>
</dbReference>
<comment type="caution">
    <text evidence="3">The sequence shown here is derived from an EMBL/GenBank/DDBJ whole genome shotgun (WGS) entry which is preliminary data.</text>
</comment>
<dbReference type="InterPro" id="IPR013078">
    <property type="entry name" value="His_Pase_superF_clade-1"/>
</dbReference>
<evidence type="ECO:0000313" key="3">
    <source>
        <dbReference type="EMBL" id="GIE09057.1"/>
    </source>
</evidence>
<dbReference type="RefSeq" id="WP_203815681.1">
    <property type="nucleotide sequence ID" value="NZ_BAAABP010000014.1"/>
</dbReference>
<dbReference type="Pfam" id="PF00293">
    <property type="entry name" value="NUDIX"/>
    <property type="match status" value="1"/>
</dbReference>
<gene>
    <name evidence="3" type="ORF">Afe05nite_08970</name>
</gene>
<keyword evidence="1 3" id="KW-0378">Hydrolase</keyword>
<dbReference type="InterPro" id="IPR051325">
    <property type="entry name" value="Nudix_hydrolase_domain"/>
</dbReference>
<dbReference type="SUPFAM" id="SSF53254">
    <property type="entry name" value="Phosphoglycerate mutase-like"/>
    <property type="match status" value="1"/>
</dbReference>
<dbReference type="Gene3D" id="3.90.79.10">
    <property type="entry name" value="Nucleoside Triphosphate Pyrophosphohydrolase"/>
    <property type="match status" value="1"/>
</dbReference>
<name>A0A919IW14_9ACTN</name>
<protein>
    <submittedName>
        <fullName evidence="3">Hydrolase MutT/NUDIX</fullName>
    </submittedName>
</protein>
<dbReference type="PROSITE" id="PS51462">
    <property type="entry name" value="NUDIX"/>
    <property type="match status" value="1"/>
</dbReference>
<dbReference type="AlphaFoldDB" id="A0A919IW14"/>
<dbReference type="PANTHER" id="PTHR21340:SF0">
    <property type="entry name" value="BIS(5'-NUCLEOSYL)-TETRAPHOSPHATASE [ASYMMETRICAL]"/>
    <property type="match status" value="1"/>
</dbReference>
<dbReference type="InterPro" id="IPR015797">
    <property type="entry name" value="NUDIX_hydrolase-like_dom_sf"/>
</dbReference>
<dbReference type="CDD" id="cd07067">
    <property type="entry name" value="HP_PGM_like"/>
    <property type="match status" value="1"/>
</dbReference>
<dbReference type="InterPro" id="IPR000086">
    <property type="entry name" value="NUDIX_hydrolase_dom"/>
</dbReference>
<reference evidence="3" key="1">
    <citation type="submission" date="2021-01" db="EMBL/GenBank/DDBJ databases">
        <title>Whole genome shotgun sequence of Actinoplanes ferrugineus NBRC 15555.</title>
        <authorList>
            <person name="Komaki H."/>
            <person name="Tamura T."/>
        </authorList>
    </citation>
    <scope>NUCLEOTIDE SEQUENCE</scope>
    <source>
        <strain evidence="3">NBRC 15555</strain>
    </source>
</reference>
<dbReference type="GO" id="GO:0006167">
    <property type="term" value="P:AMP biosynthetic process"/>
    <property type="evidence" value="ECO:0007669"/>
    <property type="project" value="TreeGrafter"/>
</dbReference>
<dbReference type="EMBL" id="BOMM01000004">
    <property type="protein sequence ID" value="GIE09057.1"/>
    <property type="molecule type" value="Genomic_DNA"/>
</dbReference>
<dbReference type="GO" id="GO:0004081">
    <property type="term" value="F:bis(5'-nucleosyl)-tetraphosphatase (asymmetrical) activity"/>
    <property type="evidence" value="ECO:0007669"/>
    <property type="project" value="TreeGrafter"/>
</dbReference>
<dbReference type="GO" id="GO:0006754">
    <property type="term" value="P:ATP biosynthetic process"/>
    <property type="evidence" value="ECO:0007669"/>
    <property type="project" value="TreeGrafter"/>
</dbReference>
<dbReference type="Proteomes" id="UP000598174">
    <property type="component" value="Unassembled WGS sequence"/>
</dbReference>
<evidence type="ECO:0000256" key="1">
    <source>
        <dbReference type="ARBA" id="ARBA00022801"/>
    </source>
</evidence>
<dbReference type="CDD" id="cd03673">
    <property type="entry name" value="NUDIX_Ap6A_hydrolase"/>
    <property type="match status" value="1"/>
</dbReference>
<keyword evidence="4" id="KW-1185">Reference proteome</keyword>
<dbReference type="PROSITE" id="PS00893">
    <property type="entry name" value="NUDIX_BOX"/>
    <property type="match status" value="1"/>
</dbReference>
<feature type="domain" description="Nudix hydrolase" evidence="2">
    <location>
        <begin position="3"/>
        <end position="131"/>
    </location>
</feature>
<accession>A0A919IW14</accession>
<dbReference type="InterPro" id="IPR020084">
    <property type="entry name" value="NUDIX_hydrolase_CS"/>
</dbReference>
<proteinExistence type="predicted"/>
<dbReference type="Gene3D" id="3.40.50.1240">
    <property type="entry name" value="Phosphoglycerate mutase-like"/>
    <property type="match status" value="1"/>
</dbReference>
<sequence>MTHAVQAAGGVLHRRDGDGTIEVCLVHRPRYDDWALPKGKLDDDEHPLAGAVREVAEETGWTGVPELRLPTVDYELPDGRPKTVDYWLMRATDGGPVQDTDEVDELAWLPPAQAAERVSYADERRILEHVAGLPPITAVAGLVRHAHAGERKAWKGNDALRPIDEQGRADAERMAVVLALLKPERLITATPLRCKQTLEPLSARLGGLPIVQDGAFAEPADADDAPAKAKVGAQRMLELRPGGVPVICSQGKVMPAMLAALHDESDPAPYKTAKGAAWLLTWSGDRLLDASRL</sequence>
<dbReference type="SMART" id="SM00855">
    <property type="entry name" value="PGAM"/>
    <property type="match status" value="1"/>
</dbReference>
<organism evidence="3 4">
    <name type="scientific">Paractinoplanes ferrugineus</name>
    <dbReference type="NCBI Taxonomy" id="113564"/>
    <lineage>
        <taxon>Bacteria</taxon>
        <taxon>Bacillati</taxon>
        <taxon>Actinomycetota</taxon>
        <taxon>Actinomycetes</taxon>
        <taxon>Micromonosporales</taxon>
        <taxon>Micromonosporaceae</taxon>
        <taxon>Paractinoplanes</taxon>
    </lineage>
</organism>
<evidence type="ECO:0000259" key="2">
    <source>
        <dbReference type="PROSITE" id="PS51462"/>
    </source>
</evidence>